<evidence type="ECO:0000313" key="2">
    <source>
        <dbReference type="EMBL" id="KAG5614614.1"/>
    </source>
</evidence>
<organism evidence="2 3">
    <name type="scientific">Solanum commersonii</name>
    <name type="common">Commerson's wild potato</name>
    <name type="synonym">Commerson's nightshade</name>
    <dbReference type="NCBI Taxonomy" id="4109"/>
    <lineage>
        <taxon>Eukaryota</taxon>
        <taxon>Viridiplantae</taxon>
        <taxon>Streptophyta</taxon>
        <taxon>Embryophyta</taxon>
        <taxon>Tracheophyta</taxon>
        <taxon>Spermatophyta</taxon>
        <taxon>Magnoliopsida</taxon>
        <taxon>eudicotyledons</taxon>
        <taxon>Gunneridae</taxon>
        <taxon>Pentapetalae</taxon>
        <taxon>asterids</taxon>
        <taxon>lamiids</taxon>
        <taxon>Solanales</taxon>
        <taxon>Solanaceae</taxon>
        <taxon>Solanoideae</taxon>
        <taxon>Solaneae</taxon>
        <taxon>Solanum</taxon>
    </lineage>
</organism>
<sequence>MKIFKAKENYLSNSVLMCCEGSVSPVSQIADPLGDPPVGIASRNCSTTCRLLFSISNFIFSFRAWYIGTLSETKAIWRFSQWFRRSSGLIFFVLLVALFRFGQ</sequence>
<dbReference type="AlphaFoldDB" id="A0A9J5ZQZ3"/>
<feature type="transmembrane region" description="Helical" evidence="1">
    <location>
        <begin position="82"/>
        <end position="101"/>
    </location>
</feature>
<comment type="caution">
    <text evidence="2">The sequence shown here is derived from an EMBL/GenBank/DDBJ whole genome shotgun (WGS) entry which is preliminary data.</text>
</comment>
<keyword evidence="1" id="KW-0812">Transmembrane</keyword>
<evidence type="ECO:0000256" key="1">
    <source>
        <dbReference type="SAM" id="Phobius"/>
    </source>
</evidence>
<dbReference type="EMBL" id="JACXVP010000003">
    <property type="protein sequence ID" value="KAG5614614.1"/>
    <property type="molecule type" value="Genomic_DNA"/>
</dbReference>
<reference evidence="2 3" key="1">
    <citation type="submission" date="2020-09" db="EMBL/GenBank/DDBJ databases">
        <title>De no assembly of potato wild relative species, Solanum commersonii.</title>
        <authorList>
            <person name="Cho K."/>
        </authorList>
    </citation>
    <scope>NUCLEOTIDE SEQUENCE [LARGE SCALE GENOMIC DNA]</scope>
    <source>
        <strain evidence="2">LZ3.2</strain>
        <tissue evidence="2">Leaf</tissue>
    </source>
</reference>
<name>A0A9J5ZQZ3_SOLCO</name>
<keyword evidence="1" id="KW-1133">Transmembrane helix</keyword>
<proteinExistence type="predicted"/>
<gene>
    <name evidence="2" type="ORF">H5410_014438</name>
</gene>
<keyword evidence="3" id="KW-1185">Reference proteome</keyword>
<accession>A0A9J5ZQZ3</accession>
<feature type="transmembrane region" description="Helical" evidence="1">
    <location>
        <begin position="51"/>
        <end position="70"/>
    </location>
</feature>
<keyword evidence="1" id="KW-0472">Membrane</keyword>
<protein>
    <submittedName>
        <fullName evidence="2">Uncharacterized protein</fullName>
    </submittedName>
</protein>
<evidence type="ECO:0000313" key="3">
    <source>
        <dbReference type="Proteomes" id="UP000824120"/>
    </source>
</evidence>
<dbReference type="Proteomes" id="UP000824120">
    <property type="component" value="Chromosome 3"/>
</dbReference>